<protein>
    <recommendedName>
        <fullName evidence="3">4Fe-4S ferredoxin-type domain-containing protein</fullName>
    </recommendedName>
</protein>
<sequence>MAFREELVATYGDRVRLWPQDEAGLIGLDTELGALPETAGTCETGVLDGIPDHRDDVLTEEERACNDCMLVCVSRSKTPRLRLDL</sequence>
<dbReference type="SUPFAM" id="SSF54292">
    <property type="entry name" value="2Fe-2S ferredoxin-like"/>
    <property type="match status" value="1"/>
</dbReference>
<comment type="caution">
    <text evidence="1">The sequence shown here is derived from an EMBL/GenBank/DDBJ whole genome shotgun (WGS) entry which is preliminary data.</text>
</comment>
<evidence type="ECO:0000313" key="2">
    <source>
        <dbReference type="Proteomes" id="UP000715441"/>
    </source>
</evidence>
<evidence type="ECO:0000313" key="1">
    <source>
        <dbReference type="EMBL" id="NKQ56765.1"/>
    </source>
</evidence>
<dbReference type="Gene3D" id="3.10.20.30">
    <property type="match status" value="1"/>
</dbReference>
<dbReference type="InterPro" id="IPR036010">
    <property type="entry name" value="2Fe-2S_ferredoxin-like_sf"/>
</dbReference>
<dbReference type="EMBL" id="JAAXLS010000026">
    <property type="protein sequence ID" value="NKQ56765.1"/>
    <property type="molecule type" value="Genomic_DNA"/>
</dbReference>
<dbReference type="RefSeq" id="WP_168519792.1">
    <property type="nucleotide sequence ID" value="NZ_JAAXLS010000026.1"/>
</dbReference>
<proteinExistence type="predicted"/>
<accession>A0ABX1JDM6</accession>
<evidence type="ECO:0008006" key="3">
    <source>
        <dbReference type="Google" id="ProtNLM"/>
    </source>
</evidence>
<dbReference type="Proteomes" id="UP000715441">
    <property type="component" value="Unassembled WGS sequence"/>
</dbReference>
<dbReference type="InterPro" id="IPR012675">
    <property type="entry name" value="Beta-grasp_dom_sf"/>
</dbReference>
<gene>
    <name evidence="1" type="ORF">HFP15_28220</name>
</gene>
<keyword evidence="2" id="KW-1185">Reference proteome</keyword>
<organism evidence="1 2">
    <name type="scientific">Amycolatopsis acididurans</name>
    <dbReference type="NCBI Taxonomy" id="2724524"/>
    <lineage>
        <taxon>Bacteria</taxon>
        <taxon>Bacillati</taxon>
        <taxon>Actinomycetota</taxon>
        <taxon>Actinomycetes</taxon>
        <taxon>Pseudonocardiales</taxon>
        <taxon>Pseudonocardiaceae</taxon>
        <taxon>Amycolatopsis</taxon>
    </lineage>
</organism>
<reference evidence="1 2" key="1">
    <citation type="submission" date="2020-04" db="EMBL/GenBank/DDBJ databases">
        <title>Novel species.</title>
        <authorList>
            <person name="Teo W.F.A."/>
            <person name="Lipun K."/>
            <person name="Srisuk N."/>
            <person name="Duangmal K."/>
        </authorList>
    </citation>
    <scope>NUCLEOTIDE SEQUENCE [LARGE SCALE GENOMIC DNA]</scope>
    <source>
        <strain evidence="1 2">K13G38</strain>
    </source>
</reference>
<name>A0ABX1JDM6_9PSEU</name>